<dbReference type="Gene3D" id="3.90.180.10">
    <property type="entry name" value="Medium-chain alcohol dehydrogenases, catalytic domain"/>
    <property type="match status" value="1"/>
</dbReference>
<evidence type="ECO:0000313" key="1">
    <source>
        <dbReference type="EMBL" id="GLB81517.1"/>
    </source>
</evidence>
<evidence type="ECO:0000313" key="2">
    <source>
        <dbReference type="EMBL" id="GLD28382.1"/>
    </source>
</evidence>
<dbReference type="AlphaFoldDB" id="A0A9P3UXN1"/>
<sequence length="94" mass="10265">MGTGPRRLLSNRCHGASFNLMDQLSESKTAIGLNMLKLWDDRGTLEPWITPLRQALDDGIVAPIVHAAVPFSQAPEAHRILAARENIGKVVLVP</sequence>
<dbReference type="Proteomes" id="UP001165663">
    <property type="component" value="Unassembled WGS sequence"/>
</dbReference>
<evidence type="ECO:0000313" key="3">
    <source>
        <dbReference type="Proteomes" id="UP001064782"/>
    </source>
</evidence>
<accession>A0A9P3UXN1</accession>
<name>A0A9P3UXN1_9MYCO</name>
<dbReference type="EMBL" id="BRZI01000001">
    <property type="protein sequence ID" value="GLD28382.1"/>
    <property type="molecule type" value="Genomic_DNA"/>
</dbReference>
<evidence type="ECO:0008006" key="4">
    <source>
        <dbReference type="Google" id="ProtNLM"/>
    </source>
</evidence>
<comment type="caution">
    <text evidence="2">The sequence shown here is derived from an EMBL/GenBank/DDBJ whole genome shotgun (WGS) entry which is preliminary data.</text>
</comment>
<dbReference type="Pfam" id="PF13602">
    <property type="entry name" value="ADH_zinc_N_2"/>
    <property type="match status" value="1"/>
</dbReference>
<dbReference type="Proteomes" id="UP001064782">
    <property type="component" value="Unassembled WGS sequence"/>
</dbReference>
<reference evidence="2" key="1">
    <citation type="submission" date="2022-08" db="EMBL/GenBank/DDBJ databases">
        <title>Mycobacterium kiyosense sp. nov., scotochromogenic slow-glowing species isolated from respiratory specimens.</title>
        <authorList>
            <person name="Fukano H."/>
            <person name="Kazumi Y."/>
            <person name="Sakagami N."/>
            <person name="Ato M."/>
            <person name="Mitarai S."/>
            <person name="Hoshino Y."/>
        </authorList>
    </citation>
    <scope>NUCLEOTIDE SEQUENCE</scope>
    <source>
        <strain evidence="2">1413</strain>
        <strain evidence="1">SRL2020-028</strain>
    </source>
</reference>
<organism evidence="2 3">
    <name type="scientific">Mycobacterium kiyosense</name>
    <dbReference type="NCBI Taxonomy" id="2871094"/>
    <lineage>
        <taxon>Bacteria</taxon>
        <taxon>Bacillati</taxon>
        <taxon>Actinomycetota</taxon>
        <taxon>Actinomycetes</taxon>
        <taxon>Mycobacteriales</taxon>
        <taxon>Mycobacteriaceae</taxon>
        <taxon>Mycobacterium</taxon>
    </lineage>
</organism>
<dbReference type="EMBL" id="BRXE01000004">
    <property type="protein sequence ID" value="GLB81517.1"/>
    <property type="molecule type" value="Genomic_DNA"/>
</dbReference>
<keyword evidence="3" id="KW-1185">Reference proteome</keyword>
<protein>
    <recommendedName>
        <fullName evidence="4">Zinc-binding dehydrogenase</fullName>
    </recommendedName>
</protein>
<gene>
    <name evidence="2" type="ORF">Mkiyose1413_02650</name>
    <name evidence="1" type="ORF">SRL2020028_07730</name>
</gene>
<proteinExistence type="predicted"/>